<dbReference type="OrthoDB" id="95753at2157"/>
<keyword evidence="1" id="KW-1133">Transmembrane helix</keyword>
<feature type="transmembrane region" description="Helical" evidence="1">
    <location>
        <begin position="31"/>
        <end position="49"/>
    </location>
</feature>
<dbReference type="EMBL" id="CP015101">
    <property type="protein sequence ID" value="ASJ04962.1"/>
    <property type="molecule type" value="Genomic_DNA"/>
</dbReference>
<evidence type="ECO:0000313" key="2">
    <source>
        <dbReference type="EMBL" id="ASJ04962.1"/>
    </source>
</evidence>
<keyword evidence="1" id="KW-0472">Membrane</keyword>
<organism evidence="2 3">
    <name type="scientific">Thermococcus barossii</name>
    <dbReference type="NCBI Taxonomy" id="54077"/>
    <lineage>
        <taxon>Archaea</taxon>
        <taxon>Methanobacteriati</taxon>
        <taxon>Methanobacteriota</taxon>
        <taxon>Thermococci</taxon>
        <taxon>Thermococcales</taxon>
        <taxon>Thermococcaceae</taxon>
        <taxon>Thermococcus</taxon>
    </lineage>
</organism>
<proteinExistence type="predicted"/>
<dbReference type="GeneID" id="33326335"/>
<sequence>MVWKDKVFWSLAIGGLVVYLSVFLVGPKALVVGSVLWILALVYLAASSIEKWAKCRKETT</sequence>
<reference evidence="2 3" key="1">
    <citation type="submission" date="2016-04" db="EMBL/GenBank/DDBJ databases">
        <title>Complete genome sequence of Thermococcus barossii type strain SHCK-94.</title>
        <authorList>
            <person name="Oger P.M."/>
        </authorList>
    </citation>
    <scope>NUCLEOTIDE SEQUENCE [LARGE SCALE GENOMIC DNA]</scope>
    <source>
        <strain evidence="2 3">SHCK-94</strain>
    </source>
</reference>
<accession>A0A2Z2MJN8</accession>
<keyword evidence="1" id="KW-0812">Transmembrane</keyword>
<evidence type="ECO:0000313" key="3">
    <source>
        <dbReference type="Proteomes" id="UP000250272"/>
    </source>
</evidence>
<name>A0A2Z2MJN8_9EURY</name>
<dbReference type="RefSeq" id="WP_088864971.1">
    <property type="nucleotide sequence ID" value="NZ_CP015101.1"/>
</dbReference>
<dbReference type="KEGG" id="tbs:A3L01_06130"/>
<dbReference type="Proteomes" id="UP000250272">
    <property type="component" value="Chromosome"/>
</dbReference>
<dbReference type="AlphaFoldDB" id="A0A2Z2MJN8"/>
<evidence type="ECO:0000256" key="1">
    <source>
        <dbReference type="SAM" id="Phobius"/>
    </source>
</evidence>
<keyword evidence="3" id="KW-1185">Reference proteome</keyword>
<gene>
    <name evidence="2" type="ORF">A3L01_06130</name>
</gene>
<protein>
    <submittedName>
        <fullName evidence="2">Uncharacterized protein</fullName>
    </submittedName>
</protein>
<feature type="transmembrane region" description="Helical" evidence="1">
    <location>
        <begin position="7"/>
        <end position="25"/>
    </location>
</feature>